<evidence type="ECO:0008006" key="3">
    <source>
        <dbReference type="Google" id="ProtNLM"/>
    </source>
</evidence>
<sequence length="156" mass="16644">MKSRALVILAFAFAMRSAAALVAPRKPSLSGRSSLAERSPRLSTKLNDVSLSESISVAMFDFQTTIDGLVRSNMGTVSPVSVGVTWIAGILTALSPCCLSLLPVTVAFLSESALGETDNRALRLNTLLYAIGNVTWVFQKLCYSDFAALVRSANVK</sequence>
<reference evidence="2" key="1">
    <citation type="submission" date="2021-01" db="EMBL/GenBank/DDBJ databases">
        <authorList>
            <person name="Corre E."/>
            <person name="Pelletier E."/>
            <person name="Niang G."/>
            <person name="Scheremetjew M."/>
            <person name="Finn R."/>
            <person name="Kale V."/>
            <person name="Holt S."/>
            <person name="Cochrane G."/>
            <person name="Meng A."/>
            <person name="Brown T."/>
            <person name="Cohen L."/>
        </authorList>
    </citation>
    <scope>NUCLEOTIDE SEQUENCE</scope>
    <source>
        <strain evidence="2">CCMP2078</strain>
    </source>
</reference>
<evidence type="ECO:0000256" key="1">
    <source>
        <dbReference type="SAM" id="SignalP"/>
    </source>
</evidence>
<evidence type="ECO:0000313" key="2">
    <source>
        <dbReference type="EMBL" id="CAD8262976.1"/>
    </source>
</evidence>
<feature type="signal peptide" evidence="1">
    <location>
        <begin position="1"/>
        <end position="20"/>
    </location>
</feature>
<dbReference type="AlphaFoldDB" id="A0A7R9YEU3"/>
<gene>
    <name evidence="2" type="ORF">PPYR1160_LOCUS12478</name>
</gene>
<organism evidence="2">
    <name type="scientific">Pinguiococcus pyrenoidosus</name>
    <dbReference type="NCBI Taxonomy" id="172671"/>
    <lineage>
        <taxon>Eukaryota</taxon>
        <taxon>Sar</taxon>
        <taxon>Stramenopiles</taxon>
        <taxon>Ochrophyta</taxon>
        <taxon>Pinguiophyceae</taxon>
        <taxon>Pinguiochrysidales</taxon>
        <taxon>Pinguiochrysidaceae</taxon>
        <taxon>Pinguiococcus</taxon>
    </lineage>
</organism>
<protein>
    <recommendedName>
        <fullName evidence="3">Cytochrome C biogenesis protein transmembrane domain-containing protein</fullName>
    </recommendedName>
</protein>
<dbReference type="EMBL" id="HBEA01016355">
    <property type="protein sequence ID" value="CAD8262976.1"/>
    <property type="molecule type" value="Transcribed_RNA"/>
</dbReference>
<feature type="chain" id="PRO_5031468966" description="Cytochrome C biogenesis protein transmembrane domain-containing protein" evidence="1">
    <location>
        <begin position="21"/>
        <end position="156"/>
    </location>
</feature>
<proteinExistence type="predicted"/>
<name>A0A7R9YEU3_9STRA</name>
<accession>A0A7R9YEU3</accession>
<keyword evidence="1" id="KW-0732">Signal</keyword>